<organism evidence="3">
    <name type="scientific">Aeromonas hydrophila</name>
    <dbReference type="NCBI Taxonomy" id="644"/>
    <lineage>
        <taxon>Bacteria</taxon>
        <taxon>Pseudomonadati</taxon>
        <taxon>Pseudomonadota</taxon>
        <taxon>Gammaproteobacteria</taxon>
        <taxon>Aeromonadales</taxon>
        <taxon>Aeromonadaceae</taxon>
        <taxon>Aeromonas</taxon>
    </lineage>
</organism>
<dbReference type="GO" id="GO:0016757">
    <property type="term" value="F:glycosyltransferase activity"/>
    <property type="evidence" value="ECO:0007669"/>
    <property type="project" value="InterPro"/>
</dbReference>
<feature type="domain" description="Glycosyl transferase family 1" evidence="2">
    <location>
        <begin position="193"/>
        <end position="339"/>
    </location>
</feature>
<reference evidence="3" key="1">
    <citation type="submission" date="2018-06" db="EMBL/GenBank/DDBJ databases">
        <title>Genetic diversity of the Aeromonas Hydrophila O antigens and development of a suspension array for serotype detection.</title>
        <authorList>
            <person name="Cao H."/>
            <person name="Liu B."/>
        </authorList>
    </citation>
    <scope>NUCLEOTIDE SEQUENCE</scope>
    <source>
        <strain evidence="3">G5380</strain>
    </source>
</reference>
<dbReference type="GO" id="GO:0009103">
    <property type="term" value="P:lipopolysaccharide biosynthetic process"/>
    <property type="evidence" value="ECO:0007669"/>
    <property type="project" value="TreeGrafter"/>
</dbReference>
<dbReference type="InterPro" id="IPR001296">
    <property type="entry name" value="Glyco_trans_1"/>
</dbReference>
<dbReference type="Pfam" id="PF00534">
    <property type="entry name" value="Glycos_transf_1"/>
    <property type="match status" value="1"/>
</dbReference>
<keyword evidence="1 3" id="KW-0808">Transferase</keyword>
<proteinExistence type="predicted"/>
<dbReference type="AlphaFoldDB" id="A0A346ACM6"/>
<evidence type="ECO:0000256" key="1">
    <source>
        <dbReference type="ARBA" id="ARBA00022679"/>
    </source>
</evidence>
<dbReference type="SUPFAM" id="SSF53756">
    <property type="entry name" value="UDP-Glycosyltransferase/glycogen phosphorylase"/>
    <property type="match status" value="1"/>
</dbReference>
<dbReference type="EMBL" id="MH449680">
    <property type="protein sequence ID" value="AXL04988.1"/>
    <property type="molecule type" value="Genomic_DNA"/>
</dbReference>
<accession>A0A346ACM6</accession>
<dbReference type="CDD" id="cd03809">
    <property type="entry name" value="GT4_MtfB-like"/>
    <property type="match status" value="1"/>
</dbReference>
<dbReference type="Gene3D" id="3.40.50.2000">
    <property type="entry name" value="Glycogen Phosphorylase B"/>
    <property type="match status" value="2"/>
</dbReference>
<evidence type="ECO:0000313" key="3">
    <source>
        <dbReference type="EMBL" id="AXL04988.1"/>
    </source>
</evidence>
<dbReference type="PANTHER" id="PTHR46401:SF2">
    <property type="entry name" value="GLYCOSYLTRANSFERASE WBBK-RELATED"/>
    <property type="match status" value="1"/>
</dbReference>
<name>A0A346ACM6_AERHY</name>
<gene>
    <name evidence="3" type="primary">gt2</name>
</gene>
<evidence type="ECO:0000259" key="2">
    <source>
        <dbReference type="Pfam" id="PF00534"/>
    </source>
</evidence>
<sequence>MFSIGIDASRNRSGGSKAHLIGVLDSIEPDGDEFIKIHLWTYKELANKISKKPWLVIHTPDEIEGNLLKQIFWQRFTLPKELRKNKVDILLSTDAGTVCRFSPSVVMSRDMLSFEDGEMARYFFSKSWLRLFLLKYLQIFSLKQSVGCIFLTNYAKSVISKYTGPLNNAIVIPHGVSENFRQLPQDEIDIINPKFIYVSNADKYKHQWHVIDAFYQYRKATGKDAHLTLVGAGTGPCADKVLKAMSDFDDGSHSVTILDFIAHSNIPDLLKKNDIFIFSSSCENMPNTLIEAMASGLPIICSNRGPMPEVMSEKGIFFDPELPESLKAAMIEICSSKIIAREQAALAFDLAAKYSWNRCSKETLKYLIDTANLVNR</sequence>
<protein>
    <submittedName>
        <fullName evidence="3">Glycosyltransferase</fullName>
    </submittedName>
</protein>
<dbReference type="PANTHER" id="PTHR46401">
    <property type="entry name" value="GLYCOSYLTRANSFERASE WBBK-RELATED"/>
    <property type="match status" value="1"/>
</dbReference>